<reference evidence="1 2" key="1">
    <citation type="submission" date="2020-09" db="EMBL/GenBank/DDBJ databases">
        <title>De no assembly of potato wild relative species, Solanum commersonii.</title>
        <authorList>
            <person name="Cho K."/>
        </authorList>
    </citation>
    <scope>NUCLEOTIDE SEQUENCE [LARGE SCALE GENOMIC DNA]</scope>
    <source>
        <strain evidence="1">LZ3.2</strain>
        <tissue evidence="1">Leaf</tissue>
    </source>
</reference>
<dbReference type="PANTHER" id="PTHR33116">
    <property type="entry name" value="REVERSE TRANSCRIPTASE ZINC-BINDING DOMAIN-CONTAINING PROTEIN-RELATED-RELATED"/>
    <property type="match status" value="1"/>
</dbReference>
<evidence type="ECO:0000313" key="2">
    <source>
        <dbReference type="Proteomes" id="UP000824120"/>
    </source>
</evidence>
<dbReference type="PANTHER" id="PTHR33116:SF80">
    <property type="entry name" value="REVERSE TRANSCRIPTASE ZINC-BINDING DOMAIN-CONTAINING PROTEIN"/>
    <property type="match status" value="1"/>
</dbReference>
<organism evidence="1 2">
    <name type="scientific">Solanum commersonii</name>
    <name type="common">Commerson's wild potato</name>
    <name type="synonym">Commerson's nightshade</name>
    <dbReference type="NCBI Taxonomy" id="4109"/>
    <lineage>
        <taxon>Eukaryota</taxon>
        <taxon>Viridiplantae</taxon>
        <taxon>Streptophyta</taxon>
        <taxon>Embryophyta</taxon>
        <taxon>Tracheophyta</taxon>
        <taxon>Spermatophyta</taxon>
        <taxon>Magnoliopsida</taxon>
        <taxon>eudicotyledons</taxon>
        <taxon>Gunneridae</taxon>
        <taxon>Pentapetalae</taxon>
        <taxon>asterids</taxon>
        <taxon>lamiids</taxon>
        <taxon>Solanales</taxon>
        <taxon>Solanaceae</taxon>
        <taxon>Solanoideae</taxon>
        <taxon>Solaneae</taxon>
        <taxon>Solanum</taxon>
    </lineage>
</organism>
<dbReference type="EMBL" id="JACXVP010000009">
    <property type="protein sequence ID" value="KAG5585913.1"/>
    <property type="molecule type" value="Genomic_DNA"/>
</dbReference>
<proteinExistence type="predicted"/>
<comment type="caution">
    <text evidence="1">The sequence shown here is derived from an EMBL/GenBank/DDBJ whole genome shotgun (WGS) entry which is preliminary data.</text>
</comment>
<keyword evidence="2" id="KW-1185">Reference proteome</keyword>
<dbReference type="OrthoDB" id="1938625at2759"/>
<evidence type="ECO:0000313" key="1">
    <source>
        <dbReference type="EMBL" id="KAG5585913.1"/>
    </source>
</evidence>
<dbReference type="AlphaFoldDB" id="A0A9J5XC03"/>
<dbReference type="Proteomes" id="UP000824120">
    <property type="component" value="Chromosome 9"/>
</dbReference>
<protein>
    <submittedName>
        <fullName evidence="1">Uncharacterized protein</fullName>
    </submittedName>
</protein>
<gene>
    <name evidence="1" type="ORF">H5410_046347</name>
</gene>
<name>A0A9J5XC03_SOLCO</name>
<sequence length="133" mass="15258">MVIVDELSFKFVEKEDFRNFMKVVQPHFKIPSCTTVTRKSNIFSANMEMRSLEDICEITGYTKGTMPFKYLGVPISSKTLIATDCEMLVDKLVHTYWSSIFLLPKKVLKSITTICRNFLWSGQENTSMSPLIA</sequence>
<accession>A0A9J5XC03</accession>